<dbReference type="NCBIfam" id="NF006617">
    <property type="entry name" value="PRK09184.1"/>
    <property type="match status" value="1"/>
</dbReference>
<dbReference type="InterPro" id="IPR036736">
    <property type="entry name" value="ACP-like_sf"/>
</dbReference>
<dbReference type="Proteomes" id="UP001238179">
    <property type="component" value="Chromosome"/>
</dbReference>
<dbReference type="PROSITE" id="PS50075">
    <property type="entry name" value="CARRIER"/>
    <property type="match status" value="1"/>
</dbReference>
<keyword evidence="2" id="KW-0597">Phosphoprotein</keyword>
<evidence type="ECO:0000259" key="3">
    <source>
        <dbReference type="PROSITE" id="PS50075"/>
    </source>
</evidence>
<dbReference type="Gene3D" id="1.10.1200.10">
    <property type="entry name" value="ACP-like"/>
    <property type="match status" value="1"/>
</dbReference>
<accession>A0AA48GHQ0</accession>
<sequence>METKDRLKKVMIEELNLEGMRPEDIQDDAPIFREGLGLDSLDAVEIVMLLKKHFGIELKSMEESKPAFQSVNALAAFIDARRNA</sequence>
<dbReference type="RefSeq" id="WP_316414332.1">
    <property type="nucleotide sequence ID" value="NZ_AP027080.1"/>
</dbReference>
<dbReference type="Pfam" id="PF00550">
    <property type="entry name" value="PP-binding"/>
    <property type="match status" value="1"/>
</dbReference>
<evidence type="ECO:0000313" key="4">
    <source>
        <dbReference type="EMBL" id="BDU71442.1"/>
    </source>
</evidence>
<keyword evidence="1" id="KW-0596">Phosphopantetheine</keyword>
<dbReference type="InterPro" id="IPR009081">
    <property type="entry name" value="PP-bd_ACP"/>
</dbReference>
<dbReference type="KEGG" id="msil:METEAL_06160"/>
<keyword evidence="5" id="KW-1185">Reference proteome</keyword>
<dbReference type="SUPFAM" id="SSF47336">
    <property type="entry name" value="ACP-like"/>
    <property type="match status" value="1"/>
</dbReference>
<proteinExistence type="predicted"/>
<gene>
    <name evidence="4" type="ORF">METEAL_06160</name>
</gene>
<dbReference type="AlphaFoldDB" id="A0AA48GHQ0"/>
<evidence type="ECO:0000256" key="1">
    <source>
        <dbReference type="ARBA" id="ARBA00022450"/>
    </source>
</evidence>
<evidence type="ECO:0000313" key="5">
    <source>
        <dbReference type="Proteomes" id="UP001238179"/>
    </source>
</evidence>
<dbReference type="InterPro" id="IPR006162">
    <property type="entry name" value="Ppantetheine_attach_site"/>
</dbReference>
<evidence type="ECO:0000256" key="2">
    <source>
        <dbReference type="ARBA" id="ARBA00022553"/>
    </source>
</evidence>
<protein>
    <submittedName>
        <fullName evidence="4">Acyl carrier protein</fullName>
    </submittedName>
</protein>
<dbReference type="EMBL" id="AP027080">
    <property type="protein sequence ID" value="BDU71442.1"/>
    <property type="molecule type" value="Genomic_DNA"/>
</dbReference>
<organism evidence="4 5">
    <name type="scientific">Mesoterricola silvestris</name>
    <dbReference type="NCBI Taxonomy" id="2927979"/>
    <lineage>
        <taxon>Bacteria</taxon>
        <taxon>Pseudomonadati</taxon>
        <taxon>Acidobacteriota</taxon>
        <taxon>Holophagae</taxon>
        <taxon>Holophagales</taxon>
        <taxon>Holophagaceae</taxon>
        <taxon>Mesoterricola</taxon>
    </lineage>
</organism>
<reference evidence="5" key="1">
    <citation type="journal article" date="2023" name="Int. J. Syst. Evol. Microbiol.">
        <title>Mesoterricola silvestris gen. nov., sp. nov., Mesoterricola sediminis sp. nov., Geothrix oryzae sp. nov., Geothrix edaphica sp. nov., Geothrix rubra sp. nov., and Geothrix limicola sp. nov., six novel members of Acidobacteriota isolated from soils.</title>
        <authorList>
            <person name="Itoh H."/>
            <person name="Sugisawa Y."/>
            <person name="Mise K."/>
            <person name="Xu Z."/>
            <person name="Kuniyasu M."/>
            <person name="Ushijima N."/>
            <person name="Kawano K."/>
            <person name="Kobayashi E."/>
            <person name="Shiratori Y."/>
            <person name="Masuda Y."/>
            <person name="Senoo K."/>
        </authorList>
    </citation>
    <scope>NUCLEOTIDE SEQUENCE [LARGE SCALE GENOMIC DNA]</scope>
    <source>
        <strain evidence="5">W79</strain>
    </source>
</reference>
<name>A0AA48GHQ0_9BACT</name>
<feature type="domain" description="Carrier" evidence="3">
    <location>
        <begin position="1"/>
        <end position="82"/>
    </location>
</feature>
<dbReference type="PROSITE" id="PS00012">
    <property type="entry name" value="PHOSPHOPANTETHEINE"/>
    <property type="match status" value="1"/>
</dbReference>